<dbReference type="Pfam" id="PF04734">
    <property type="entry name" value="Ceramidase_alk"/>
    <property type="match status" value="1"/>
</dbReference>
<comment type="catalytic activity">
    <reaction evidence="1">
        <text>an N-acylsphing-4-enine + H2O = sphing-4-enine + a fatty acid</text>
        <dbReference type="Rhea" id="RHEA:20856"/>
        <dbReference type="ChEBI" id="CHEBI:15377"/>
        <dbReference type="ChEBI" id="CHEBI:28868"/>
        <dbReference type="ChEBI" id="CHEBI:52639"/>
        <dbReference type="ChEBI" id="CHEBI:57756"/>
        <dbReference type="EC" id="3.5.1.23"/>
    </reaction>
</comment>
<protein>
    <recommendedName>
        <fullName evidence="1">Neutral ceramidase</fullName>
        <ecNumber evidence="1">3.5.1.23</ecNumber>
    </recommendedName>
</protein>
<evidence type="ECO:0000313" key="3">
    <source>
        <dbReference type="EMBL" id="NOU85349.1"/>
    </source>
</evidence>
<dbReference type="Proteomes" id="UP000658690">
    <property type="component" value="Unassembled WGS sequence"/>
</dbReference>
<name>A0ABX1YXS2_9BACL</name>
<comment type="caution">
    <text evidence="3">The sequence shown here is derived from an EMBL/GenBank/DDBJ whole genome shotgun (WGS) entry which is preliminary data.</text>
</comment>
<dbReference type="InterPro" id="IPR031329">
    <property type="entry name" value="NEUT/ALK_ceramidase_N"/>
</dbReference>
<organism evidence="3 4">
    <name type="scientific">Paenibacillus germinis</name>
    <dbReference type="NCBI Taxonomy" id="2654979"/>
    <lineage>
        <taxon>Bacteria</taxon>
        <taxon>Bacillati</taxon>
        <taxon>Bacillota</taxon>
        <taxon>Bacilli</taxon>
        <taxon>Bacillales</taxon>
        <taxon>Paenibacillaceae</taxon>
        <taxon>Paenibacillus</taxon>
    </lineage>
</organism>
<dbReference type="PANTHER" id="PTHR12670:SF1">
    <property type="entry name" value="NEUTRAL CERAMIDASE"/>
    <property type="match status" value="1"/>
</dbReference>
<accession>A0ABX1YXS2</accession>
<gene>
    <name evidence="3" type="ORF">GC102_06070</name>
</gene>
<feature type="domain" description="Neutral/alkaline non-lysosomal ceramidase N-terminal" evidence="2">
    <location>
        <begin position="6"/>
        <end position="242"/>
    </location>
</feature>
<dbReference type="InterPro" id="IPR006823">
    <property type="entry name" value="Ceramidase_alk"/>
</dbReference>
<evidence type="ECO:0000259" key="2">
    <source>
        <dbReference type="Pfam" id="PF04734"/>
    </source>
</evidence>
<keyword evidence="1" id="KW-0746">Sphingolipid metabolism</keyword>
<sequence length="439" mass="48892">MVSTKLGKAKVDITPPFAIPLAGYASRKMACTGTSSRLSLRVWLFVQEDDSGRLCQKLLVQGDIIWWGSERMEELCKKLKARWGIERSDMLFHASHTHGGPQTSNQFSPLLGQFRSEYVDFLEIKVEEAVAKAQMNLEPVTIELGIGTCEGISINRRLQSNGVTVMAPNPDGVNDPTVTVIRFMSADLRIIGILFHFTCHPTTTDANLITSDYCGMAMEALDKVLGDGVSCFLQGFCGDIRPALYKDNKFYSGDHYDVVRNGEVLAETVLNILEQPMETLKPAKLVSWTKQVELHFKHILKDDELMPHEDDDELTAGWKQQILAKPAQLRQSVPLHMQLVQIAEKLAFLAIDGEIVVEYGLWAKSLSNGTVLPVGYSNGMLGYIPTAQQILEGGYESKDSTMVFGYSSSFALEVESVIRRGIEELIDQMQHNERSEQLG</sequence>
<dbReference type="PANTHER" id="PTHR12670">
    <property type="entry name" value="CERAMIDASE"/>
    <property type="match status" value="1"/>
</dbReference>
<proteinExistence type="inferred from homology"/>
<dbReference type="RefSeq" id="WP_171688668.1">
    <property type="nucleotide sequence ID" value="NZ_WHOC01000028.1"/>
</dbReference>
<comment type="similarity">
    <text evidence="1">Belongs to the neutral ceramidase family.</text>
</comment>
<keyword evidence="4" id="KW-1185">Reference proteome</keyword>
<keyword evidence="1" id="KW-0378">Hydrolase</keyword>
<evidence type="ECO:0000313" key="4">
    <source>
        <dbReference type="Proteomes" id="UP000658690"/>
    </source>
</evidence>
<dbReference type="EMBL" id="WHOC01000028">
    <property type="protein sequence ID" value="NOU85349.1"/>
    <property type="molecule type" value="Genomic_DNA"/>
</dbReference>
<reference evidence="3 4" key="1">
    <citation type="submission" date="2019-10" db="EMBL/GenBank/DDBJ databases">
        <title>Description of Paenibacillus choica sp. nov.</title>
        <authorList>
            <person name="Carlier A."/>
            <person name="Qi S."/>
        </authorList>
    </citation>
    <scope>NUCLEOTIDE SEQUENCE [LARGE SCALE GENOMIC DNA]</scope>
    <source>
        <strain evidence="3 4">LMG 31460</strain>
    </source>
</reference>
<keyword evidence="1" id="KW-0443">Lipid metabolism</keyword>
<evidence type="ECO:0000256" key="1">
    <source>
        <dbReference type="RuleBase" id="RU366019"/>
    </source>
</evidence>
<dbReference type="EC" id="3.5.1.23" evidence="1"/>